<dbReference type="Pfam" id="PF00239">
    <property type="entry name" value="Resolvase"/>
    <property type="match status" value="1"/>
</dbReference>
<dbReference type="Gene3D" id="3.40.50.1390">
    <property type="entry name" value="Resolvase, N-terminal catalytic domain"/>
    <property type="match status" value="1"/>
</dbReference>
<evidence type="ECO:0000313" key="3">
    <source>
        <dbReference type="Proteomes" id="UP000029389"/>
    </source>
</evidence>
<dbReference type="PATRIC" id="fig|1405.8.peg.119"/>
<organism evidence="2 3">
    <name type="scientific">Bacillus clarus</name>
    <dbReference type="NCBI Taxonomy" id="2338372"/>
    <lineage>
        <taxon>Bacteria</taxon>
        <taxon>Bacillati</taxon>
        <taxon>Bacillota</taxon>
        <taxon>Bacilli</taxon>
        <taxon>Bacillales</taxon>
        <taxon>Bacillaceae</taxon>
        <taxon>Bacillus</taxon>
        <taxon>Bacillus cereus group</taxon>
    </lineage>
</organism>
<dbReference type="AlphaFoldDB" id="A0A090Z3D5"/>
<dbReference type="InterPro" id="IPR006119">
    <property type="entry name" value="Resolv_N"/>
</dbReference>
<dbReference type="CDD" id="cd03768">
    <property type="entry name" value="SR_ResInv"/>
    <property type="match status" value="1"/>
</dbReference>
<dbReference type="GO" id="GO:0003677">
    <property type="term" value="F:DNA binding"/>
    <property type="evidence" value="ECO:0007669"/>
    <property type="project" value="InterPro"/>
</dbReference>
<dbReference type="SMART" id="SM00857">
    <property type="entry name" value="Resolvase"/>
    <property type="match status" value="1"/>
</dbReference>
<dbReference type="GO" id="GO:0000150">
    <property type="term" value="F:DNA strand exchange activity"/>
    <property type="evidence" value="ECO:0007669"/>
    <property type="project" value="InterPro"/>
</dbReference>
<evidence type="ECO:0000313" key="2">
    <source>
        <dbReference type="EMBL" id="KFN04670.1"/>
    </source>
</evidence>
<accession>A0A090Z3D5</accession>
<feature type="domain" description="Resolvase/invertase-type recombinase catalytic" evidence="1">
    <location>
        <begin position="4"/>
        <end position="94"/>
    </location>
</feature>
<dbReference type="SUPFAM" id="SSF53041">
    <property type="entry name" value="Resolvase-like"/>
    <property type="match status" value="1"/>
</dbReference>
<name>A0A090Z3D5_9BACI</name>
<sequence length="94" mass="11344">MNVRKFGYISVSSKDQNEDRQLEAMKQFITDERDIFIDKQSGRDFNREQYQLLKRMLRKSDILYIHSLDRFGRNKESILKGCKEKRKAFGKTYN</sequence>
<dbReference type="InterPro" id="IPR036162">
    <property type="entry name" value="Resolvase-like_N_sf"/>
</dbReference>
<gene>
    <name evidence="2" type="ORF">DJ93_5949</name>
</gene>
<dbReference type="EMBL" id="JMQC01000007">
    <property type="protein sequence ID" value="KFN04670.1"/>
    <property type="molecule type" value="Genomic_DNA"/>
</dbReference>
<proteinExistence type="predicted"/>
<dbReference type="Proteomes" id="UP000029389">
    <property type="component" value="Unassembled WGS sequence"/>
</dbReference>
<dbReference type="PROSITE" id="PS51736">
    <property type="entry name" value="RECOMBINASES_3"/>
    <property type="match status" value="1"/>
</dbReference>
<protein>
    <recommendedName>
        <fullName evidence="1">Resolvase/invertase-type recombinase catalytic domain-containing protein</fullName>
    </recommendedName>
</protein>
<comment type="caution">
    <text evidence="2">The sequence shown here is derived from an EMBL/GenBank/DDBJ whole genome shotgun (WGS) entry which is preliminary data.</text>
</comment>
<evidence type="ECO:0000259" key="1">
    <source>
        <dbReference type="PROSITE" id="PS51736"/>
    </source>
</evidence>
<reference evidence="2 3" key="1">
    <citation type="submission" date="2014-04" db="EMBL/GenBank/DDBJ databases">
        <authorList>
            <person name="Bishop-Lilly K.A."/>
            <person name="Broomall S.M."/>
            <person name="Chain P.S."/>
            <person name="Chertkov O."/>
            <person name="Coyne S.R."/>
            <person name="Daligault H.E."/>
            <person name="Davenport K.W."/>
            <person name="Erkkila T."/>
            <person name="Frey K.G."/>
            <person name="Gibbons H.S."/>
            <person name="Gu W."/>
            <person name="Jaissle J."/>
            <person name="Johnson S.L."/>
            <person name="Koroleva G.I."/>
            <person name="Ladner J.T."/>
            <person name="Lo C.-C."/>
            <person name="Minogue T.D."/>
            <person name="Munk C."/>
            <person name="Palacios G.F."/>
            <person name="Redden C.L."/>
            <person name="Rosenzweig C.N."/>
            <person name="Scholz M.B."/>
            <person name="Teshima H."/>
            <person name="Xu Y."/>
        </authorList>
    </citation>
    <scope>NUCLEOTIDE SEQUENCE [LARGE SCALE GENOMIC DNA]</scope>
    <source>
        <strain evidence="2 3">BHP</strain>
    </source>
</reference>